<keyword evidence="7" id="KW-1185">Reference proteome</keyword>
<dbReference type="Pfam" id="PF18962">
    <property type="entry name" value="Por_Secre_tail"/>
    <property type="match status" value="1"/>
</dbReference>
<gene>
    <name evidence="6" type="ORF">ACFSSE_12950</name>
</gene>
<feature type="chain" id="PRO_5047187923" evidence="3">
    <location>
        <begin position="27"/>
        <end position="381"/>
    </location>
</feature>
<feature type="signal peptide" evidence="3">
    <location>
        <begin position="1"/>
        <end position="26"/>
    </location>
</feature>
<feature type="domain" description="Secretion system C-terminal sorting" evidence="5">
    <location>
        <begin position="303"/>
        <end position="377"/>
    </location>
</feature>
<dbReference type="InterPro" id="IPR026444">
    <property type="entry name" value="Secre_tail"/>
</dbReference>
<feature type="domain" description="CBM-cenC" evidence="4">
    <location>
        <begin position="105"/>
        <end position="183"/>
    </location>
</feature>
<protein>
    <submittedName>
        <fullName evidence="6">T9SS type A sorting domain-containing protein</fullName>
    </submittedName>
</protein>
<dbReference type="RefSeq" id="WP_379047243.1">
    <property type="nucleotide sequence ID" value="NZ_JBHSKW010000064.1"/>
</dbReference>
<dbReference type="NCBIfam" id="TIGR04183">
    <property type="entry name" value="Por_Secre_tail"/>
    <property type="match status" value="1"/>
</dbReference>
<evidence type="ECO:0000259" key="5">
    <source>
        <dbReference type="Pfam" id="PF18962"/>
    </source>
</evidence>
<feature type="region of interest" description="Disordered" evidence="2">
    <location>
        <begin position="33"/>
        <end position="55"/>
    </location>
</feature>
<evidence type="ECO:0000259" key="4">
    <source>
        <dbReference type="Pfam" id="PF02018"/>
    </source>
</evidence>
<name>A0ABW5TTQ0_9SPHI</name>
<dbReference type="InterPro" id="IPR008979">
    <property type="entry name" value="Galactose-bd-like_sf"/>
</dbReference>
<dbReference type="EMBL" id="JBHULV010000045">
    <property type="protein sequence ID" value="MFD2732610.1"/>
    <property type="molecule type" value="Genomic_DNA"/>
</dbReference>
<evidence type="ECO:0000313" key="6">
    <source>
        <dbReference type="EMBL" id="MFD2732610.1"/>
    </source>
</evidence>
<evidence type="ECO:0000256" key="2">
    <source>
        <dbReference type="SAM" id="MobiDB-lite"/>
    </source>
</evidence>
<dbReference type="Gene3D" id="2.60.120.260">
    <property type="entry name" value="Galactose-binding domain-like"/>
    <property type="match status" value="1"/>
</dbReference>
<organism evidence="6 7">
    <name type="scientific">Pedobacter alpinus</name>
    <dbReference type="NCBI Taxonomy" id="1590643"/>
    <lineage>
        <taxon>Bacteria</taxon>
        <taxon>Pseudomonadati</taxon>
        <taxon>Bacteroidota</taxon>
        <taxon>Sphingobacteriia</taxon>
        <taxon>Sphingobacteriales</taxon>
        <taxon>Sphingobacteriaceae</taxon>
        <taxon>Pedobacter</taxon>
    </lineage>
</organism>
<keyword evidence="1" id="KW-0378">Hydrolase</keyword>
<sequence>MKKNFTKALIVAIGFATAFTTLKAGAQNLLTTSPSFEDGSNTGPGSSLNGGSWARINTGNSTPVQDILYRETASPTAQNGTFYAKAVTPNDATFNTPSTLQAINSQNLTTALTNGVTYRVSFYYQNSASHTFRVAIENSDGTGFATTQQIDISTAAAIWTFESFNFVMNTTTLNNGRLKVQFGANAGTTLVDNITIEDVATLPVTLSAYNASISNTSVNLSWETSSENNSNRFEVLKSTNGVDFTLLASVLSVNKASKYATEDKNPASGTNYYKLIQYDNDGVGTDYGVKAVNFDLQQAVSLIYPNPSTTQFSLQLNSLHQNRVSLKIISSEGKVVQSETVDANSGVSNHLVILNGNVMPGLYIVQLSGKELNQNLRLVIK</sequence>
<reference evidence="7" key="1">
    <citation type="journal article" date="2019" name="Int. J. Syst. Evol. Microbiol.">
        <title>The Global Catalogue of Microorganisms (GCM) 10K type strain sequencing project: providing services to taxonomists for standard genome sequencing and annotation.</title>
        <authorList>
            <consortium name="The Broad Institute Genomics Platform"/>
            <consortium name="The Broad Institute Genome Sequencing Center for Infectious Disease"/>
            <person name="Wu L."/>
            <person name="Ma J."/>
        </authorList>
    </citation>
    <scope>NUCLEOTIDE SEQUENCE [LARGE SCALE GENOMIC DNA]</scope>
    <source>
        <strain evidence="7">KCTC 42456</strain>
    </source>
</reference>
<evidence type="ECO:0000313" key="7">
    <source>
        <dbReference type="Proteomes" id="UP001597546"/>
    </source>
</evidence>
<dbReference type="Pfam" id="PF02018">
    <property type="entry name" value="CBM_4_9"/>
    <property type="match status" value="1"/>
</dbReference>
<dbReference type="InterPro" id="IPR003305">
    <property type="entry name" value="CenC_carb-bd"/>
</dbReference>
<proteinExistence type="predicted"/>
<evidence type="ECO:0000256" key="1">
    <source>
        <dbReference type="ARBA" id="ARBA00022801"/>
    </source>
</evidence>
<dbReference type="SUPFAM" id="SSF49785">
    <property type="entry name" value="Galactose-binding domain-like"/>
    <property type="match status" value="1"/>
</dbReference>
<comment type="caution">
    <text evidence="6">The sequence shown here is derived from an EMBL/GenBank/DDBJ whole genome shotgun (WGS) entry which is preliminary data.</text>
</comment>
<dbReference type="Proteomes" id="UP001597546">
    <property type="component" value="Unassembled WGS sequence"/>
</dbReference>
<accession>A0ABW5TTQ0</accession>
<keyword evidence="3" id="KW-0732">Signal</keyword>
<evidence type="ECO:0000256" key="3">
    <source>
        <dbReference type="SAM" id="SignalP"/>
    </source>
</evidence>